<dbReference type="Gene3D" id="3.20.20.80">
    <property type="entry name" value="Glycosidases"/>
    <property type="match status" value="1"/>
</dbReference>
<dbReference type="Proteomes" id="UP000504604">
    <property type="component" value="Linkage group LG7"/>
</dbReference>
<evidence type="ECO:0000256" key="7">
    <source>
        <dbReference type="ARBA" id="ARBA00022801"/>
    </source>
</evidence>
<dbReference type="PANTHER" id="PTHR45708">
    <property type="entry name" value="ENDOCHITINASE"/>
    <property type="match status" value="1"/>
</dbReference>
<dbReference type="Pfam" id="PF00704">
    <property type="entry name" value="Glyco_hydro_18"/>
    <property type="match status" value="1"/>
</dbReference>
<comment type="function">
    <text evidence="13">This protein functions as a defense against chitin containing fungal pathogens.</text>
</comment>
<keyword evidence="7 14" id="KW-0378">Hydrolase</keyword>
<keyword evidence="9" id="KW-1015">Disulfide bond</keyword>
<dbReference type="SUPFAM" id="SSF51445">
    <property type="entry name" value="(Trans)glycosidases"/>
    <property type="match status" value="1"/>
</dbReference>
<evidence type="ECO:0000313" key="18">
    <source>
        <dbReference type="RefSeq" id="XP_011084475.1"/>
    </source>
</evidence>
<evidence type="ECO:0000256" key="11">
    <source>
        <dbReference type="ARBA" id="ARBA00023295"/>
    </source>
</evidence>
<keyword evidence="17" id="KW-1185">Reference proteome</keyword>
<keyword evidence="6 15" id="KW-0732">Signal</keyword>
<proteinExistence type="inferred from homology"/>
<dbReference type="InterPro" id="IPR001579">
    <property type="entry name" value="Glyco_hydro_18_chit_AS"/>
</dbReference>
<evidence type="ECO:0000256" key="4">
    <source>
        <dbReference type="ARBA" id="ARBA00012729"/>
    </source>
</evidence>
<dbReference type="InterPro" id="IPR017853">
    <property type="entry name" value="GH"/>
</dbReference>
<protein>
    <recommendedName>
        <fullName evidence="4">chitinase</fullName>
        <ecNumber evidence="4">3.2.1.14</ecNumber>
    </recommendedName>
</protein>
<dbReference type="GO" id="GO:0008843">
    <property type="term" value="F:endochitinase activity"/>
    <property type="evidence" value="ECO:0007669"/>
    <property type="project" value="UniProtKB-EC"/>
</dbReference>
<dbReference type="GO" id="GO:0000272">
    <property type="term" value="P:polysaccharide catabolic process"/>
    <property type="evidence" value="ECO:0007669"/>
    <property type="project" value="UniProtKB-KW"/>
</dbReference>
<evidence type="ECO:0000256" key="9">
    <source>
        <dbReference type="ARBA" id="ARBA00023157"/>
    </source>
</evidence>
<evidence type="ECO:0000256" key="2">
    <source>
        <dbReference type="ARBA" id="ARBA00004613"/>
    </source>
</evidence>
<comment type="catalytic activity">
    <reaction evidence="1">
        <text>Random endo-hydrolysis of N-acetyl-beta-D-glucosaminide (1-&gt;4)-beta-linkages in chitin and chitodextrins.</text>
        <dbReference type="EC" id="3.2.1.14"/>
    </reaction>
</comment>
<dbReference type="KEGG" id="sind:105166717"/>
<accession>A0A6I9TT68</accession>
<dbReference type="GO" id="GO:0005576">
    <property type="term" value="C:extracellular region"/>
    <property type="evidence" value="ECO:0007669"/>
    <property type="project" value="UniProtKB-SubCell"/>
</dbReference>
<keyword evidence="10" id="KW-0119">Carbohydrate metabolism</keyword>
<dbReference type="RefSeq" id="XP_011084475.1">
    <property type="nucleotide sequence ID" value="XM_011086173.2"/>
</dbReference>
<dbReference type="PROSITE" id="PS51910">
    <property type="entry name" value="GH18_2"/>
    <property type="match status" value="1"/>
</dbReference>
<comment type="subcellular location">
    <subcellularLocation>
        <location evidence="2">Secreted</location>
    </subcellularLocation>
</comment>
<evidence type="ECO:0000256" key="6">
    <source>
        <dbReference type="ARBA" id="ARBA00022729"/>
    </source>
</evidence>
<keyword evidence="12" id="KW-0624">Polysaccharide degradation</keyword>
<dbReference type="FunFam" id="3.20.20.80:FF:000015">
    <property type="entry name" value="Acidic endochitinase SE2"/>
    <property type="match status" value="1"/>
</dbReference>
<sequence length="309" mass="33385">MATKTLLILSILVAFSLFRPSEACGISTYWGQNGNEGTLLQACQSGYYQFINVAFLIDFGCGITPRMNLAGHCDPPSGTCRGLITEIQACQNLGIKMLLSLGGSAGTYGLCSTEDANQVAAYLYDTFLSGKSSTGPLGAVALDGIDFDIEYPRSTLYWDDLARALASYSTPEKKVYLSAAPQCPIPDRNLDTAIKTGLFDYVWVQFYNNPPCDYRSGIAGLIDAWNDWSVYLPEGNQLFLGLPAATGAGAGYAPPDVIVSQVLPVIRNSPNYGGVMLWSRFYDTTFSATIQPAVCGNKLHHEDLLISMV</sequence>
<dbReference type="OrthoDB" id="6020543at2759"/>
<dbReference type="AlphaFoldDB" id="A0A6I9TT68"/>
<dbReference type="GeneID" id="105166717"/>
<keyword evidence="5" id="KW-0964">Secreted</keyword>
<evidence type="ECO:0000256" key="12">
    <source>
        <dbReference type="ARBA" id="ARBA00023326"/>
    </source>
</evidence>
<name>A0A6I9TT68_SESIN</name>
<evidence type="ECO:0000256" key="10">
    <source>
        <dbReference type="ARBA" id="ARBA00023277"/>
    </source>
</evidence>
<dbReference type="Gramene" id="SIN_1009168.t">
    <property type="protein sequence ID" value="SIN_1009168.t.cds1"/>
    <property type="gene ID" value="SIN_1009168"/>
</dbReference>
<evidence type="ECO:0000256" key="1">
    <source>
        <dbReference type="ARBA" id="ARBA00000822"/>
    </source>
</evidence>
<dbReference type="InParanoid" id="A0A6I9TT68"/>
<evidence type="ECO:0000256" key="8">
    <source>
        <dbReference type="ARBA" id="ARBA00023024"/>
    </source>
</evidence>
<evidence type="ECO:0000256" key="5">
    <source>
        <dbReference type="ARBA" id="ARBA00022525"/>
    </source>
</evidence>
<comment type="similarity">
    <text evidence="3">Belongs to the glycosyl hydrolase 18 family. Chitinase class II subfamily.</text>
</comment>
<dbReference type="InterPro" id="IPR045321">
    <property type="entry name" value="Cts1-like"/>
</dbReference>
<dbReference type="PROSITE" id="PS01095">
    <property type="entry name" value="GH18_1"/>
    <property type="match status" value="1"/>
</dbReference>
<organism evidence="17 18">
    <name type="scientific">Sesamum indicum</name>
    <name type="common">Oriental sesame</name>
    <name type="synonym">Sesamum orientale</name>
    <dbReference type="NCBI Taxonomy" id="4182"/>
    <lineage>
        <taxon>Eukaryota</taxon>
        <taxon>Viridiplantae</taxon>
        <taxon>Streptophyta</taxon>
        <taxon>Embryophyta</taxon>
        <taxon>Tracheophyta</taxon>
        <taxon>Spermatophyta</taxon>
        <taxon>Magnoliopsida</taxon>
        <taxon>eudicotyledons</taxon>
        <taxon>Gunneridae</taxon>
        <taxon>Pentapetalae</taxon>
        <taxon>asterids</taxon>
        <taxon>lamiids</taxon>
        <taxon>Lamiales</taxon>
        <taxon>Pedaliaceae</taxon>
        <taxon>Sesamum</taxon>
    </lineage>
</organism>
<evidence type="ECO:0000313" key="17">
    <source>
        <dbReference type="Proteomes" id="UP000504604"/>
    </source>
</evidence>
<gene>
    <name evidence="18" type="primary">LOC105166717</name>
</gene>
<evidence type="ECO:0000256" key="14">
    <source>
        <dbReference type="RuleBase" id="RU000489"/>
    </source>
</evidence>
<feature type="domain" description="GH18" evidence="16">
    <location>
        <begin position="24"/>
        <end position="297"/>
    </location>
</feature>
<evidence type="ECO:0000256" key="15">
    <source>
        <dbReference type="SAM" id="SignalP"/>
    </source>
</evidence>
<dbReference type="GO" id="GO:0006032">
    <property type="term" value="P:chitin catabolic process"/>
    <property type="evidence" value="ECO:0007669"/>
    <property type="project" value="UniProtKB-KW"/>
</dbReference>
<feature type="signal peptide" evidence="15">
    <location>
        <begin position="1"/>
        <end position="23"/>
    </location>
</feature>
<feature type="chain" id="PRO_5027048741" description="chitinase" evidence="15">
    <location>
        <begin position="24"/>
        <end position="309"/>
    </location>
</feature>
<keyword evidence="11 14" id="KW-0326">Glycosidase</keyword>
<dbReference type="PANTHER" id="PTHR45708:SF22">
    <property type="entry name" value="ACIDIC ENDOCHITINASE"/>
    <property type="match status" value="1"/>
</dbReference>
<dbReference type="InterPro" id="IPR001223">
    <property type="entry name" value="Glyco_hydro18_cat"/>
</dbReference>
<dbReference type="CDD" id="cd02877">
    <property type="entry name" value="GH18_hevamine_XipI_class_III"/>
    <property type="match status" value="1"/>
</dbReference>
<evidence type="ECO:0000259" key="16">
    <source>
        <dbReference type="PROSITE" id="PS51910"/>
    </source>
</evidence>
<evidence type="ECO:0000256" key="13">
    <source>
        <dbReference type="ARBA" id="ARBA00059418"/>
    </source>
</evidence>
<dbReference type="EC" id="3.2.1.14" evidence="4"/>
<keyword evidence="8" id="KW-0146">Chitin degradation</keyword>
<evidence type="ECO:0000256" key="3">
    <source>
        <dbReference type="ARBA" id="ARBA00009121"/>
    </source>
</evidence>
<reference evidence="18" key="1">
    <citation type="submission" date="2025-08" db="UniProtKB">
        <authorList>
            <consortium name="RefSeq"/>
        </authorList>
    </citation>
    <scope>IDENTIFICATION</scope>
</reference>
<dbReference type="InterPro" id="IPR050542">
    <property type="entry name" value="Glycosyl_Hydrlase18_Chitinase"/>
</dbReference>